<feature type="DNA-binding region" description="Homeobox" evidence="3">
    <location>
        <begin position="35"/>
        <end position="103"/>
    </location>
</feature>
<evidence type="ECO:0000313" key="6">
    <source>
        <dbReference type="Proteomes" id="UP000095280"/>
    </source>
</evidence>
<dbReference type="GO" id="GO:0000978">
    <property type="term" value="F:RNA polymerase II cis-regulatory region sequence-specific DNA binding"/>
    <property type="evidence" value="ECO:0007669"/>
    <property type="project" value="TreeGrafter"/>
</dbReference>
<feature type="region of interest" description="Disordered" evidence="4">
    <location>
        <begin position="27"/>
        <end position="79"/>
    </location>
</feature>
<dbReference type="GO" id="GO:0005634">
    <property type="term" value="C:nucleus"/>
    <property type="evidence" value="ECO:0007669"/>
    <property type="project" value="UniProtKB-SubCell"/>
</dbReference>
<sequence>LPRNLPNSSTAAAAAAASAAAAAAASYSGPVGSYLQPKRKNATRETTSVLKAWLNEHRKNPYPTKRGESYAGSSDSHESDTGMQLFIVSTWFANARRRLKKENRMTWTPRAGSHDAGDDEDDEDPEDSEACEDQEAAPGRAEAGSQSIKSHFNERHLLLDEDEADNCDEIQAKRRRLEEVPPPLPQKPRIWSIVETLNRADPPKPPVPLMPAPPPPQQQQQLQHQMLWNFHGQCSPAAFSSYS</sequence>
<dbReference type="PANTHER" id="PTHR11211">
    <property type="entry name" value="IROQUOIS-CLASS HOMEODOMAIN PROTEIN IRX"/>
    <property type="match status" value="1"/>
</dbReference>
<evidence type="ECO:0000256" key="2">
    <source>
        <dbReference type="ARBA" id="ARBA00008446"/>
    </source>
</evidence>
<evidence type="ECO:0000256" key="3">
    <source>
        <dbReference type="PROSITE-ProRule" id="PRU00108"/>
    </source>
</evidence>
<dbReference type="Gene3D" id="1.10.10.60">
    <property type="entry name" value="Homeodomain-like"/>
    <property type="match status" value="1"/>
</dbReference>
<keyword evidence="6" id="KW-1185">Reference proteome</keyword>
<dbReference type="InterPro" id="IPR009057">
    <property type="entry name" value="Homeodomain-like_sf"/>
</dbReference>
<keyword evidence="3" id="KW-0238">DNA-binding</keyword>
<feature type="domain" description="Homeobox" evidence="5">
    <location>
        <begin position="33"/>
        <end position="102"/>
    </location>
</feature>
<comment type="subcellular location">
    <subcellularLocation>
        <location evidence="1 3">Nucleus</location>
    </subcellularLocation>
</comment>
<dbReference type="InterPro" id="IPR001356">
    <property type="entry name" value="HD"/>
</dbReference>
<feature type="compositionally biased region" description="Pro residues" evidence="4">
    <location>
        <begin position="203"/>
        <end position="217"/>
    </location>
</feature>
<feature type="region of interest" description="Disordered" evidence="4">
    <location>
        <begin position="104"/>
        <end position="148"/>
    </location>
</feature>
<accession>A0A1I8FB03</accession>
<name>A0A1I8FB03_9PLAT</name>
<reference evidence="7" key="1">
    <citation type="submission" date="2016-11" db="UniProtKB">
        <authorList>
            <consortium name="WormBaseParasite"/>
        </authorList>
    </citation>
    <scope>IDENTIFICATION</scope>
</reference>
<dbReference type="SUPFAM" id="SSF46689">
    <property type="entry name" value="Homeodomain-like"/>
    <property type="match status" value="1"/>
</dbReference>
<evidence type="ECO:0000259" key="5">
    <source>
        <dbReference type="PROSITE" id="PS50071"/>
    </source>
</evidence>
<keyword evidence="3" id="KW-0371">Homeobox</keyword>
<keyword evidence="3" id="KW-0539">Nucleus</keyword>
<evidence type="ECO:0000256" key="1">
    <source>
        <dbReference type="ARBA" id="ARBA00004123"/>
    </source>
</evidence>
<dbReference type="GO" id="GO:0000981">
    <property type="term" value="F:DNA-binding transcription factor activity, RNA polymerase II-specific"/>
    <property type="evidence" value="ECO:0007669"/>
    <property type="project" value="TreeGrafter"/>
</dbReference>
<feature type="compositionally biased region" description="Acidic residues" evidence="4">
    <location>
        <begin position="117"/>
        <end position="135"/>
    </location>
</feature>
<proteinExistence type="inferred from homology"/>
<feature type="region of interest" description="Disordered" evidence="4">
    <location>
        <begin position="198"/>
        <end position="219"/>
    </location>
</feature>
<evidence type="ECO:0000256" key="4">
    <source>
        <dbReference type="SAM" id="MobiDB-lite"/>
    </source>
</evidence>
<protein>
    <submittedName>
        <fullName evidence="7">Homeobox domain-containing protein</fullName>
    </submittedName>
</protein>
<dbReference type="CDD" id="cd00086">
    <property type="entry name" value="homeodomain"/>
    <property type="match status" value="1"/>
</dbReference>
<organism evidence="6 7">
    <name type="scientific">Macrostomum lignano</name>
    <dbReference type="NCBI Taxonomy" id="282301"/>
    <lineage>
        <taxon>Eukaryota</taxon>
        <taxon>Metazoa</taxon>
        <taxon>Spiralia</taxon>
        <taxon>Lophotrochozoa</taxon>
        <taxon>Platyhelminthes</taxon>
        <taxon>Rhabditophora</taxon>
        <taxon>Macrostomorpha</taxon>
        <taxon>Macrostomida</taxon>
        <taxon>Macrostomidae</taxon>
        <taxon>Macrostomum</taxon>
    </lineage>
</organism>
<dbReference type="PROSITE" id="PS50071">
    <property type="entry name" value="HOMEOBOX_2"/>
    <property type="match status" value="1"/>
</dbReference>
<comment type="similarity">
    <text evidence="2">Belongs to the TALE/IRO homeobox family.</text>
</comment>
<dbReference type="GO" id="GO:0030182">
    <property type="term" value="P:neuron differentiation"/>
    <property type="evidence" value="ECO:0007669"/>
    <property type="project" value="TreeGrafter"/>
</dbReference>
<dbReference type="GO" id="GO:0048468">
    <property type="term" value="P:cell development"/>
    <property type="evidence" value="ECO:0007669"/>
    <property type="project" value="TreeGrafter"/>
</dbReference>
<dbReference type="Proteomes" id="UP000095280">
    <property type="component" value="Unplaced"/>
</dbReference>
<dbReference type="WBParaSite" id="maker-unitig_27613-snap-gene-0.3-mRNA-1">
    <property type="protein sequence ID" value="maker-unitig_27613-snap-gene-0.3-mRNA-1"/>
    <property type="gene ID" value="maker-unitig_27613-snap-gene-0.3"/>
</dbReference>
<evidence type="ECO:0000313" key="7">
    <source>
        <dbReference type="WBParaSite" id="maker-unitig_27613-snap-gene-0.3-mRNA-1"/>
    </source>
</evidence>
<dbReference type="PANTHER" id="PTHR11211:SF40">
    <property type="entry name" value="MIRROR, ISOFORM C"/>
    <property type="match status" value="1"/>
</dbReference>
<dbReference type="AlphaFoldDB" id="A0A1I8FB03"/>